<dbReference type="InterPro" id="IPR007310">
    <property type="entry name" value="Aerobactin_biosyn_IucA/IucC_N"/>
</dbReference>
<dbReference type="GO" id="GO:0019290">
    <property type="term" value="P:siderophore biosynthetic process"/>
    <property type="evidence" value="ECO:0007669"/>
    <property type="project" value="InterPro"/>
</dbReference>
<dbReference type="Pfam" id="PF06276">
    <property type="entry name" value="FhuF"/>
    <property type="match status" value="1"/>
</dbReference>
<dbReference type="InterPro" id="IPR037455">
    <property type="entry name" value="LucA/IucC-like"/>
</dbReference>
<organism evidence="5 6">
    <name type="scientific">Glycomyces terrestris</name>
    <dbReference type="NCBI Taxonomy" id="2493553"/>
    <lineage>
        <taxon>Bacteria</taxon>
        <taxon>Bacillati</taxon>
        <taxon>Actinomycetota</taxon>
        <taxon>Actinomycetes</taxon>
        <taxon>Glycomycetales</taxon>
        <taxon>Glycomycetaceae</taxon>
        <taxon>Glycomyces</taxon>
    </lineage>
</organism>
<dbReference type="Pfam" id="PF04183">
    <property type="entry name" value="IucA_IucC"/>
    <property type="match status" value="1"/>
</dbReference>
<dbReference type="Gene3D" id="6.10.250.3370">
    <property type="match status" value="1"/>
</dbReference>
<dbReference type="OrthoDB" id="495728at2"/>
<comment type="caution">
    <text evidence="5">The sequence shown here is derived from an EMBL/GenBank/DDBJ whole genome shotgun (WGS) entry which is preliminary data.</text>
</comment>
<evidence type="ECO:0000313" key="5">
    <source>
        <dbReference type="EMBL" id="RRR97283.1"/>
    </source>
</evidence>
<dbReference type="Gene3D" id="1.10.510.40">
    <property type="match status" value="1"/>
</dbReference>
<protein>
    <submittedName>
        <fullName evidence="5">IucA/IucC family siderophore biosynthesis protein</fullName>
    </submittedName>
</protein>
<comment type="pathway">
    <text evidence="1">Siderophore biosynthesis.</text>
</comment>
<keyword evidence="6" id="KW-1185">Reference proteome</keyword>
<dbReference type="AlphaFoldDB" id="A0A426UTG5"/>
<evidence type="ECO:0000259" key="4">
    <source>
        <dbReference type="Pfam" id="PF06276"/>
    </source>
</evidence>
<feature type="domain" description="Aerobactin siderophore biosynthesis IucA/IucC-like C-terminal" evidence="4">
    <location>
        <begin position="408"/>
        <end position="565"/>
    </location>
</feature>
<comment type="similarity">
    <text evidence="2">Belongs to the IucA/IucC family.</text>
</comment>
<evidence type="ECO:0000313" key="6">
    <source>
        <dbReference type="Proteomes" id="UP000277256"/>
    </source>
</evidence>
<proteinExistence type="inferred from homology"/>
<sequence>MSAVDHLRPELWAEATRGLLAKAIGEFAHERLLVPVKDGDGYVLHAGGGAERYRFAARRFKLDHWVVDPASIERAGAGGEALDLDAAAFFLAFKGELGLSDAVLPVYLEEVAATVNRGAFQLSEDQPSAAALAGAGFQAIEAAMTGGHPCFVAGSGRLGFTSEDYRAYAPEAGAGVRLMWLAALREHAMFASSPELDFAWLLETQVDADSRDYFASLLTDRGLSYDDVYLIPVHPWQWRNKISVTFAPEIAAGRLVPLGEGHDEFQAQQSIRTFFDRTDPGRDYVKTALSVLNMGFMRGLSTEYMEVTPAICEYVADLVHNDATLKRHGTTVLRERAAVGYRHPAYTAGAPKGSPYRKMLAALWRESPVPKLAKGERAATMASLLHVDRDGRPFASALIRRSGLRPADWLRGYLDAYLVPLAHCLYKYGLVFMPHGENIILVLRDGAVERVFLKDIGEECAVLEPSTEVPEAIARIRAEVPDGVRALSILTDVVDCFLRFLAGILHVDGVLSEDEFWRVAAEALKDYMAAHPELAAAFERFPLFEDAFPLSCLNRLQLKNNQQMVDLENQEESLIYAGRLDNPLAPWR</sequence>
<accession>A0A426UTG5</accession>
<dbReference type="Gene3D" id="3.30.310.280">
    <property type="match status" value="1"/>
</dbReference>
<evidence type="ECO:0000256" key="2">
    <source>
        <dbReference type="ARBA" id="ARBA00007832"/>
    </source>
</evidence>
<gene>
    <name evidence="5" type="ORF">EIW28_17860</name>
</gene>
<feature type="domain" description="Aerobactin siderophore biosynthesis IucA/IucC N-terminal" evidence="3">
    <location>
        <begin position="137"/>
        <end position="386"/>
    </location>
</feature>
<name>A0A426UTG5_9ACTN</name>
<dbReference type="PANTHER" id="PTHR34384">
    <property type="entry name" value="L-2,3-DIAMINOPROPANOATE--CITRATE LIGASE"/>
    <property type="match status" value="1"/>
</dbReference>
<dbReference type="PANTHER" id="PTHR34384:SF6">
    <property type="entry name" value="STAPHYLOFERRIN B SYNTHASE"/>
    <property type="match status" value="1"/>
</dbReference>
<dbReference type="GO" id="GO:0016881">
    <property type="term" value="F:acid-amino acid ligase activity"/>
    <property type="evidence" value="ECO:0007669"/>
    <property type="project" value="UniProtKB-ARBA"/>
</dbReference>
<reference evidence="5 6" key="1">
    <citation type="submission" date="2018-12" db="EMBL/GenBank/DDBJ databases">
        <title>Glycomyces sp. YIM 121974 draft genome.</title>
        <authorList>
            <person name="Li Q."/>
        </authorList>
    </citation>
    <scope>NUCLEOTIDE SEQUENCE [LARGE SCALE GENOMIC DNA]</scope>
    <source>
        <strain evidence="5 6">YIM 121974</strain>
    </source>
</reference>
<dbReference type="InterPro" id="IPR022770">
    <property type="entry name" value="IucA/IucC-like_C"/>
</dbReference>
<dbReference type="RefSeq" id="WP_125249091.1">
    <property type="nucleotide sequence ID" value="NZ_RSEB01000005.1"/>
</dbReference>
<dbReference type="Proteomes" id="UP000277256">
    <property type="component" value="Unassembled WGS sequence"/>
</dbReference>
<evidence type="ECO:0000259" key="3">
    <source>
        <dbReference type="Pfam" id="PF04183"/>
    </source>
</evidence>
<evidence type="ECO:0000256" key="1">
    <source>
        <dbReference type="ARBA" id="ARBA00004924"/>
    </source>
</evidence>
<dbReference type="EMBL" id="RSEB01000005">
    <property type="protein sequence ID" value="RRR97283.1"/>
    <property type="molecule type" value="Genomic_DNA"/>
</dbReference>